<comment type="caution">
    <text evidence="2">The sequence shown here is derived from an EMBL/GenBank/DDBJ whole genome shotgun (WGS) entry which is preliminary data.</text>
</comment>
<accession>A0A495PUS1</accession>
<dbReference type="Gene3D" id="3.40.1350.10">
    <property type="match status" value="1"/>
</dbReference>
<dbReference type="InterPro" id="IPR011856">
    <property type="entry name" value="tRNA_endonuc-like_dom_sf"/>
</dbReference>
<evidence type="ECO:0000313" key="3">
    <source>
        <dbReference type="Proteomes" id="UP000276282"/>
    </source>
</evidence>
<evidence type="ECO:0000256" key="1">
    <source>
        <dbReference type="SAM" id="Coils"/>
    </source>
</evidence>
<dbReference type="EMBL" id="RBLG01000002">
    <property type="protein sequence ID" value="RKS53520.1"/>
    <property type="molecule type" value="Genomic_DNA"/>
</dbReference>
<keyword evidence="3" id="KW-1185">Reference proteome</keyword>
<sequence>MYEDEFIILVGLQLSTIKLINNYMKLEKILDRLGSLEKNSFIKIIDNIISKNPKNEKEIDKLLNSSDKGLKSVDNQNISTIFNLTSNEFQKYIECEFQEITSQLDILIDIIIRDGNCIMKQDWFSRLYDSEIKNLKNKIKILNSDFENDKSELSETRKRDYKIYKACLHTAYYNDVENNRDSKVSSDELSIILTLSKQLGLSQEEIKLINYSILPIKKIEIQEVIKGLKNIGVIFYSNKENTIYVADEMVRVLRKIRQKEVAEKFYRRTLKLLREPIINQIAKDHNIDRKLDYSQKIEGIIKEGVSFTNLLLAGIYKTGSTLTENKKTLNELCEKGLEIKNLRGSTLEEKINSLIEHFDSVEKDEKVGISLDGFDKLLTELNQSLPKLNKQIKDQFELQDEFVLKGEFLLEYNIKPRDILDLISKSDLTLFIKENGIRQRGENILNILEHYKDVENLYLENYMNVGYRNLNLLKENGIIVKESELGIKFEELTKVIFKGLGFDVDEKFKNQLNTNKDMIDILINLGNNEVIIVECKTSKERGYNKFSTVSRQLKSYQNLALKNNLRIVKILLIAPEFSDDFVTDCEMDTEMNLSLVTALTLSNIFEAFKISKYQEFPHVLFRDILINEERILKALNK</sequence>
<feature type="coiled-coil region" evidence="1">
    <location>
        <begin position="125"/>
        <end position="152"/>
    </location>
</feature>
<dbReference type="Proteomes" id="UP000276282">
    <property type="component" value="Unassembled WGS sequence"/>
</dbReference>
<gene>
    <name evidence="2" type="ORF">BC962_1772</name>
</gene>
<dbReference type="InterPro" id="IPR011335">
    <property type="entry name" value="Restrct_endonuc-II-like"/>
</dbReference>
<proteinExistence type="predicted"/>
<dbReference type="GO" id="GO:0003676">
    <property type="term" value="F:nucleic acid binding"/>
    <property type="evidence" value="ECO:0007669"/>
    <property type="project" value="InterPro"/>
</dbReference>
<organism evidence="2 3">
    <name type="scientific">Gillisia mitskevichiae</name>
    <dbReference type="NCBI Taxonomy" id="270921"/>
    <lineage>
        <taxon>Bacteria</taxon>
        <taxon>Pseudomonadati</taxon>
        <taxon>Bacteroidota</taxon>
        <taxon>Flavobacteriia</taxon>
        <taxon>Flavobacteriales</taxon>
        <taxon>Flavobacteriaceae</taxon>
        <taxon>Gillisia</taxon>
    </lineage>
</organism>
<keyword evidence="1" id="KW-0175">Coiled coil</keyword>
<name>A0A495PUS1_9FLAO</name>
<evidence type="ECO:0000313" key="2">
    <source>
        <dbReference type="EMBL" id="RKS53520.1"/>
    </source>
</evidence>
<dbReference type="AlphaFoldDB" id="A0A495PUS1"/>
<protein>
    <submittedName>
        <fullName evidence="2">Uncharacterized protein</fullName>
    </submittedName>
</protein>
<reference evidence="2 3" key="1">
    <citation type="submission" date="2018-10" db="EMBL/GenBank/DDBJ databases">
        <title>Genomic Encyclopedia of Archaeal and Bacterial Type Strains, Phase II (KMG-II): from individual species to whole genera.</title>
        <authorList>
            <person name="Goeker M."/>
        </authorList>
    </citation>
    <scope>NUCLEOTIDE SEQUENCE [LARGE SCALE GENOMIC DNA]</scope>
    <source>
        <strain evidence="2 3">DSM 19839</strain>
    </source>
</reference>
<dbReference type="SUPFAM" id="SSF52980">
    <property type="entry name" value="Restriction endonuclease-like"/>
    <property type="match status" value="1"/>
</dbReference>